<dbReference type="PANTHER" id="PTHR23088">
    <property type="entry name" value="NITRILASE-RELATED"/>
    <property type="match status" value="1"/>
</dbReference>
<dbReference type="GO" id="GO:0110050">
    <property type="term" value="F:deaminated glutathione amidase activity"/>
    <property type="evidence" value="ECO:0007669"/>
    <property type="project" value="UniProtKB-EC"/>
</dbReference>
<keyword evidence="4" id="KW-1185">Reference proteome</keyword>
<name>A0ABN8EFD6_9GAMM</name>
<dbReference type="EMBL" id="CAKLPX010000001">
    <property type="protein sequence ID" value="CAH0991063.1"/>
    <property type="molecule type" value="Genomic_DNA"/>
</dbReference>
<dbReference type="RefSeq" id="WP_237443724.1">
    <property type="nucleotide sequence ID" value="NZ_CAKLPX010000001.1"/>
</dbReference>
<sequence>MKTTLTVAALQMTSVNDVDINLATIEKMLGEGEASFELLILPEMFSFFGGQLDALSDTDLAKVKTAIVRWARAYNVWIVAGSIPHYAEGDSRPYSRCWIVDSHGSDVDYYDKIHLFDADVADQSKQYRESDSYRAGDRCVVVPTPWGRLGVMICYDLRFPELTRLMFQQQVDIIAIPSAFTAVTGQAHWQPLLQARAIENSCFIVAANQTGCHDDKRETWGHSMVINPWGEIVADGVENSGLIVQTLDLTAIKNCRQRMPTGQHQRIFVSDKITK</sequence>
<dbReference type="CDD" id="cd07572">
    <property type="entry name" value="nit"/>
    <property type="match status" value="1"/>
</dbReference>
<accession>A0ABN8EFD6</accession>
<comment type="caution">
    <text evidence="3">The sequence shown here is derived from an EMBL/GenBank/DDBJ whole genome shotgun (WGS) entry which is preliminary data.</text>
</comment>
<dbReference type="PROSITE" id="PS50263">
    <property type="entry name" value="CN_HYDROLASE"/>
    <property type="match status" value="1"/>
</dbReference>
<dbReference type="PANTHER" id="PTHR23088:SF27">
    <property type="entry name" value="DEAMINATED GLUTATHIONE AMIDASE"/>
    <property type="match status" value="1"/>
</dbReference>
<evidence type="ECO:0000256" key="1">
    <source>
        <dbReference type="ARBA" id="ARBA00022801"/>
    </source>
</evidence>
<reference evidence="3" key="1">
    <citation type="submission" date="2021-12" db="EMBL/GenBank/DDBJ databases">
        <authorList>
            <person name="Rodrigo-Torres L."/>
            <person name="Arahal R. D."/>
            <person name="Lucena T."/>
        </authorList>
    </citation>
    <scope>NUCLEOTIDE SEQUENCE</scope>
    <source>
        <strain evidence="3">CECT 8267</strain>
    </source>
</reference>
<dbReference type="Pfam" id="PF00795">
    <property type="entry name" value="CN_hydrolase"/>
    <property type="match status" value="1"/>
</dbReference>
<dbReference type="InterPro" id="IPR003010">
    <property type="entry name" value="C-N_Hydrolase"/>
</dbReference>
<feature type="domain" description="CN hydrolase" evidence="2">
    <location>
        <begin position="3"/>
        <end position="249"/>
    </location>
</feature>
<dbReference type="InterPro" id="IPR045254">
    <property type="entry name" value="Nit1/2_C-N_Hydrolase"/>
</dbReference>
<dbReference type="EC" id="3.5.1.128" evidence="3"/>
<dbReference type="InterPro" id="IPR036526">
    <property type="entry name" value="C-N_Hydrolase_sf"/>
</dbReference>
<dbReference type="Gene3D" id="3.60.110.10">
    <property type="entry name" value="Carbon-nitrogen hydrolase"/>
    <property type="match status" value="1"/>
</dbReference>
<evidence type="ECO:0000259" key="2">
    <source>
        <dbReference type="PROSITE" id="PS50263"/>
    </source>
</evidence>
<gene>
    <name evidence="3" type="primary">nit1</name>
    <name evidence="3" type="ORF">SIN8267_01164</name>
</gene>
<evidence type="ECO:0000313" key="4">
    <source>
        <dbReference type="Proteomes" id="UP000838100"/>
    </source>
</evidence>
<dbReference type="SUPFAM" id="SSF56317">
    <property type="entry name" value="Carbon-nitrogen hydrolase"/>
    <property type="match status" value="1"/>
</dbReference>
<dbReference type="Proteomes" id="UP000838100">
    <property type="component" value="Unassembled WGS sequence"/>
</dbReference>
<protein>
    <submittedName>
        <fullName evidence="3">Deaminated glutathione amidase</fullName>
        <ecNumber evidence="3">3.5.1.128</ecNumber>
    </submittedName>
</protein>
<organism evidence="3 4">
    <name type="scientific">Sinobacterium norvegicum</name>
    <dbReference type="NCBI Taxonomy" id="1641715"/>
    <lineage>
        <taxon>Bacteria</taxon>
        <taxon>Pseudomonadati</taxon>
        <taxon>Pseudomonadota</taxon>
        <taxon>Gammaproteobacteria</taxon>
        <taxon>Cellvibrionales</taxon>
        <taxon>Spongiibacteraceae</taxon>
        <taxon>Sinobacterium</taxon>
    </lineage>
</organism>
<keyword evidence="1 3" id="KW-0378">Hydrolase</keyword>
<evidence type="ECO:0000313" key="3">
    <source>
        <dbReference type="EMBL" id="CAH0991063.1"/>
    </source>
</evidence>
<proteinExistence type="predicted"/>